<feature type="compositionally biased region" description="Low complexity" evidence="1">
    <location>
        <begin position="46"/>
        <end position="55"/>
    </location>
</feature>
<dbReference type="Proteomes" id="UP001219934">
    <property type="component" value="Unassembled WGS sequence"/>
</dbReference>
<comment type="caution">
    <text evidence="2">The sequence shown here is derived from an EMBL/GenBank/DDBJ whole genome shotgun (WGS) entry which is preliminary data.</text>
</comment>
<dbReference type="AlphaFoldDB" id="A0AAD6BRJ5"/>
<reference evidence="2" key="1">
    <citation type="submission" date="2022-11" db="EMBL/GenBank/DDBJ databases">
        <title>Chromosome-level genome of Pogonophryne albipinna.</title>
        <authorList>
            <person name="Jo E."/>
        </authorList>
    </citation>
    <scope>NUCLEOTIDE SEQUENCE</scope>
    <source>
        <strain evidence="2">SGF0006</strain>
        <tissue evidence="2">Muscle</tissue>
    </source>
</reference>
<organism evidence="2 3">
    <name type="scientific">Pogonophryne albipinna</name>
    <dbReference type="NCBI Taxonomy" id="1090488"/>
    <lineage>
        <taxon>Eukaryota</taxon>
        <taxon>Metazoa</taxon>
        <taxon>Chordata</taxon>
        <taxon>Craniata</taxon>
        <taxon>Vertebrata</taxon>
        <taxon>Euteleostomi</taxon>
        <taxon>Actinopterygii</taxon>
        <taxon>Neopterygii</taxon>
        <taxon>Teleostei</taxon>
        <taxon>Neoteleostei</taxon>
        <taxon>Acanthomorphata</taxon>
        <taxon>Eupercaria</taxon>
        <taxon>Perciformes</taxon>
        <taxon>Notothenioidei</taxon>
        <taxon>Pogonophryne</taxon>
    </lineage>
</organism>
<name>A0AAD6BRJ5_9TELE</name>
<feature type="region of interest" description="Disordered" evidence="1">
    <location>
        <begin position="24"/>
        <end position="84"/>
    </location>
</feature>
<accession>A0AAD6BRJ5</accession>
<sequence>METAAEIEFETNLLVHALDAGPLMVADEQHQEPRPPLDVDSHDSDNTNSVSTDLSTDSDSESLDSEGAFDDDNDDNDEDLAAGEKNKPELSIMSCFLKHNLSGEACKDILNLMKQLHPDSSSLKDINYATLWSIAGESNIREIHYCQVCNETFPGDEDQFQCATANCRGLRYLGTAQQQIKKGRRARKAFIMADVAKQLKDILETEGIWDQVQRSKKETMERMRMDGSHPVEDITDGTSYQQLFEEGGFLCGPGNCNISSVVNSDGLNLYSSSRVELWPIFLTINELEPKKRFARHNIVLA</sequence>
<protein>
    <submittedName>
        <fullName evidence="2">Uncharacterized protein</fullName>
    </submittedName>
</protein>
<dbReference type="EMBL" id="JAPTMU010000001">
    <property type="protein sequence ID" value="KAJ4948562.1"/>
    <property type="molecule type" value="Genomic_DNA"/>
</dbReference>
<evidence type="ECO:0000256" key="1">
    <source>
        <dbReference type="SAM" id="MobiDB-lite"/>
    </source>
</evidence>
<evidence type="ECO:0000313" key="2">
    <source>
        <dbReference type="EMBL" id="KAJ4948562.1"/>
    </source>
</evidence>
<feature type="compositionally biased region" description="Basic and acidic residues" evidence="1">
    <location>
        <begin position="27"/>
        <end position="45"/>
    </location>
</feature>
<keyword evidence="3" id="KW-1185">Reference proteome</keyword>
<proteinExistence type="predicted"/>
<feature type="compositionally biased region" description="Acidic residues" evidence="1">
    <location>
        <begin position="56"/>
        <end position="81"/>
    </location>
</feature>
<gene>
    <name evidence="2" type="ORF">JOQ06_020095</name>
</gene>
<evidence type="ECO:0000313" key="3">
    <source>
        <dbReference type="Proteomes" id="UP001219934"/>
    </source>
</evidence>